<evidence type="ECO:0000313" key="3">
    <source>
        <dbReference type="WBParaSite" id="HPLM_0000138401-mRNA-1"/>
    </source>
</evidence>
<dbReference type="EMBL" id="UZAF01001793">
    <property type="protein sequence ID" value="VDO09245.1"/>
    <property type="molecule type" value="Genomic_DNA"/>
</dbReference>
<protein>
    <submittedName>
        <fullName evidence="3">MSP domain-containing protein</fullName>
    </submittedName>
</protein>
<reference evidence="1 2" key="2">
    <citation type="submission" date="2018-11" db="EMBL/GenBank/DDBJ databases">
        <authorList>
            <consortium name="Pathogen Informatics"/>
        </authorList>
    </citation>
    <scope>NUCLEOTIDE SEQUENCE [LARGE SCALE GENOMIC DNA]</scope>
    <source>
        <strain evidence="1 2">MHpl1</strain>
    </source>
</reference>
<keyword evidence="2" id="KW-1185">Reference proteome</keyword>
<sequence length="54" mass="6197">RARLLPSSNSHRPRVPTEFLAGNETFRVRRSLDSCPRRLALASIVEPQVFHLEI</sequence>
<gene>
    <name evidence="1" type="ORF">HPLM_LOCUS1382</name>
</gene>
<evidence type="ECO:0000313" key="2">
    <source>
        <dbReference type="Proteomes" id="UP000268014"/>
    </source>
</evidence>
<dbReference type="AlphaFoldDB" id="A0A0N4VVR4"/>
<accession>A0A0N4VVR4</accession>
<reference evidence="3" key="1">
    <citation type="submission" date="2017-02" db="UniProtKB">
        <authorList>
            <consortium name="WormBaseParasite"/>
        </authorList>
    </citation>
    <scope>IDENTIFICATION</scope>
</reference>
<dbReference type="Proteomes" id="UP000268014">
    <property type="component" value="Unassembled WGS sequence"/>
</dbReference>
<name>A0A0N4VVR4_HAEPC</name>
<proteinExistence type="predicted"/>
<dbReference type="WBParaSite" id="HPLM_0000138401-mRNA-1">
    <property type="protein sequence ID" value="HPLM_0000138401-mRNA-1"/>
    <property type="gene ID" value="HPLM_0000138401"/>
</dbReference>
<evidence type="ECO:0000313" key="1">
    <source>
        <dbReference type="EMBL" id="VDO09245.1"/>
    </source>
</evidence>
<organism evidence="3">
    <name type="scientific">Haemonchus placei</name>
    <name type="common">Barber's pole worm</name>
    <dbReference type="NCBI Taxonomy" id="6290"/>
    <lineage>
        <taxon>Eukaryota</taxon>
        <taxon>Metazoa</taxon>
        <taxon>Ecdysozoa</taxon>
        <taxon>Nematoda</taxon>
        <taxon>Chromadorea</taxon>
        <taxon>Rhabditida</taxon>
        <taxon>Rhabditina</taxon>
        <taxon>Rhabditomorpha</taxon>
        <taxon>Strongyloidea</taxon>
        <taxon>Trichostrongylidae</taxon>
        <taxon>Haemonchus</taxon>
    </lineage>
</organism>